<dbReference type="InterPro" id="IPR045005">
    <property type="entry name" value="BPM1-6"/>
</dbReference>
<accession>N1R535</accession>
<evidence type="ECO:0000313" key="2">
    <source>
        <dbReference type="EnsemblPlants" id="EMT33596"/>
    </source>
</evidence>
<dbReference type="SUPFAM" id="SSF54695">
    <property type="entry name" value="POZ domain"/>
    <property type="match status" value="1"/>
</dbReference>
<dbReference type="Pfam" id="PF00651">
    <property type="entry name" value="BTB"/>
    <property type="match status" value="1"/>
</dbReference>
<dbReference type="InterPro" id="IPR011333">
    <property type="entry name" value="SKP1/BTB/POZ_sf"/>
</dbReference>
<protein>
    <submittedName>
        <fullName evidence="2">Speckle-type POZ protein-like protein B</fullName>
    </submittedName>
</protein>
<dbReference type="CDD" id="cd00121">
    <property type="entry name" value="MATH"/>
    <property type="match status" value="1"/>
</dbReference>
<dbReference type="AlphaFoldDB" id="N1R535"/>
<dbReference type="PROSITE" id="PS50144">
    <property type="entry name" value="MATH"/>
    <property type="match status" value="1"/>
</dbReference>
<dbReference type="PANTHER" id="PTHR26379:SF346">
    <property type="entry name" value="BTB DOMAIN-CONTAINING PROTEIN"/>
    <property type="match status" value="1"/>
</dbReference>
<dbReference type="InterPro" id="IPR000210">
    <property type="entry name" value="BTB/POZ_dom"/>
</dbReference>
<dbReference type="SUPFAM" id="SSF49599">
    <property type="entry name" value="TRAF domain-like"/>
    <property type="match status" value="1"/>
</dbReference>
<name>N1R535_AEGTA</name>
<dbReference type="Gene3D" id="3.30.710.10">
    <property type="entry name" value="Potassium Channel Kv1.1, Chain A"/>
    <property type="match status" value="1"/>
</dbReference>
<dbReference type="SMART" id="SM00225">
    <property type="entry name" value="BTB"/>
    <property type="match status" value="1"/>
</dbReference>
<dbReference type="Gene3D" id="2.60.210.10">
    <property type="entry name" value="Apoptosis, Tumor Necrosis Factor Receptor Associated Protein 2, Chain A"/>
    <property type="match status" value="1"/>
</dbReference>
<dbReference type="PANTHER" id="PTHR26379">
    <property type="entry name" value="BTB/POZ AND MATH DOMAIN-CONTAINING PROTEIN 1"/>
    <property type="match status" value="1"/>
</dbReference>
<sequence length="342" mass="37975">MATASACIPEAARGTHAFTVAGYRLHKGLSVGKFIRSTIFSVGGYDWCIRYYPDRYTSDTKRYVAVYVELQSKKSVVRALYDLKLTNQATGMPSLITSRPSSLPAFNSYSWNRHVRGSYNFMKRDLLEASQYLHDDCLIIHCDITVLLNKIPAVATPNAKTPPEIPVPPSDLSNNLAELLEGKKGADVVIKVGRETFYAHKIVLAMRSPVFDAELYGPMWDDEKQCLQIAGMKPAVFRALLHLLVMDDDNNKVIRHLLVAADSWSCSTIIVFAYFNDLGIFSWSCSTTIRVHGPPFPKEKKIPTCPTTATIRRTSGDRSPYPSGTSIILTSDIACPPCFAPD</sequence>
<dbReference type="PROSITE" id="PS50097">
    <property type="entry name" value="BTB"/>
    <property type="match status" value="1"/>
</dbReference>
<dbReference type="EnsemblPlants" id="EMT33596">
    <property type="protein sequence ID" value="EMT33596"/>
    <property type="gene ID" value="F775_13607"/>
</dbReference>
<dbReference type="Pfam" id="PF22486">
    <property type="entry name" value="MATH_2"/>
    <property type="match status" value="1"/>
</dbReference>
<dbReference type="InterPro" id="IPR008974">
    <property type="entry name" value="TRAF-like"/>
</dbReference>
<reference evidence="2" key="1">
    <citation type="submission" date="2015-06" db="UniProtKB">
        <authorList>
            <consortium name="EnsemblPlants"/>
        </authorList>
    </citation>
    <scope>IDENTIFICATION</scope>
</reference>
<dbReference type="GO" id="GO:0016567">
    <property type="term" value="P:protein ubiquitination"/>
    <property type="evidence" value="ECO:0007669"/>
    <property type="project" value="InterPro"/>
</dbReference>
<evidence type="ECO:0000256" key="1">
    <source>
        <dbReference type="ARBA" id="ARBA00004906"/>
    </source>
</evidence>
<dbReference type="InterPro" id="IPR002083">
    <property type="entry name" value="MATH/TRAF_dom"/>
</dbReference>
<proteinExistence type="predicted"/>
<organism evidence="2">
    <name type="scientific">Aegilops tauschii</name>
    <name type="common">Tausch's goatgrass</name>
    <name type="synonym">Aegilops squarrosa</name>
    <dbReference type="NCBI Taxonomy" id="37682"/>
    <lineage>
        <taxon>Eukaryota</taxon>
        <taxon>Viridiplantae</taxon>
        <taxon>Streptophyta</taxon>
        <taxon>Embryophyta</taxon>
        <taxon>Tracheophyta</taxon>
        <taxon>Spermatophyta</taxon>
        <taxon>Magnoliopsida</taxon>
        <taxon>Liliopsida</taxon>
        <taxon>Poales</taxon>
        <taxon>Poaceae</taxon>
        <taxon>BOP clade</taxon>
        <taxon>Pooideae</taxon>
        <taxon>Triticodae</taxon>
        <taxon>Triticeae</taxon>
        <taxon>Triticinae</taxon>
        <taxon>Aegilops</taxon>
    </lineage>
</organism>
<comment type="pathway">
    <text evidence="1">Protein modification; protein ubiquitination.</text>
</comment>